<evidence type="ECO:0000313" key="12">
    <source>
        <dbReference type="Proteomes" id="UP000198211"/>
    </source>
</evidence>
<evidence type="ECO:0000256" key="1">
    <source>
        <dbReference type="ARBA" id="ARBA00022670"/>
    </source>
</evidence>
<keyword evidence="6" id="KW-0378">Hydrolase</keyword>
<reference evidence="12" key="1">
    <citation type="submission" date="2017-03" db="EMBL/GenBank/DDBJ databases">
        <title>Phytopthora megakarya and P. palmivora, two closely related causual agents of cacao black pod achieved similar genome size and gene model numbers by different mechanisms.</title>
        <authorList>
            <person name="Ali S."/>
            <person name="Shao J."/>
            <person name="Larry D.J."/>
            <person name="Kronmiller B."/>
            <person name="Shen D."/>
            <person name="Strem M.D."/>
            <person name="Melnick R.L."/>
            <person name="Guiltinan M.J."/>
            <person name="Tyler B.M."/>
            <person name="Meinhardt L.W."/>
            <person name="Bailey B.A."/>
        </authorList>
    </citation>
    <scope>NUCLEOTIDE SEQUENCE [LARGE SCALE GENOMIC DNA]</scope>
    <source>
        <strain evidence="12">zdho120</strain>
    </source>
</reference>
<feature type="region of interest" description="Disordered" evidence="8">
    <location>
        <begin position="1118"/>
        <end position="1211"/>
    </location>
</feature>
<evidence type="ECO:0000313" key="11">
    <source>
        <dbReference type="EMBL" id="OWZ06759.1"/>
    </source>
</evidence>
<comment type="caution">
    <text evidence="11">The sequence shown here is derived from an EMBL/GenBank/DDBJ whole genome shotgun (WGS) entry which is preliminary data.</text>
</comment>
<dbReference type="CDD" id="cd01647">
    <property type="entry name" value="RT_LTR"/>
    <property type="match status" value="1"/>
</dbReference>
<dbReference type="GO" id="GO:0015074">
    <property type="term" value="P:DNA integration"/>
    <property type="evidence" value="ECO:0007669"/>
    <property type="project" value="InterPro"/>
</dbReference>
<feature type="region of interest" description="Disordered" evidence="8">
    <location>
        <begin position="289"/>
        <end position="348"/>
    </location>
</feature>
<evidence type="ECO:0000256" key="6">
    <source>
        <dbReference type="ARBA" id="ARBA00022801"/>
    </source>
</evidence>
<dbReference type="Proteomes" id="UP000198211">
    <property type="component" value="Unassembled WGS sequence"/>
</dbReference>
<keyword evidence="4" id="KW-0540">Nuclease</keyword>
<proteinExistence type="predicted"/>
<dbReference type="Pfam" id="PF17921">
    <property type="entry name" value="Integrase_H2C2"/>
    <property type="match status" value="1"/>
</dbReference>
<dbReference type="FunFam" id="1.10.340.70:FF:000001">
    <property type="entry name" value="Retrovirus-related Pol polyprotein from transposon gypsy-like Protein"/>
    <property type="match status" value="1"/>
</dbReference>
<feature type="domain" description="Integrase catalytic" evidence="10">
    <location>
        <begin position="1450"/>
        <end position="1620"/>
    </location>
</feature>
<evidence type="ECO:0000259" key="9">
    <source>
        <dbReference type="PROSITE" id="PS50878"/>
    </source>
</evidence>
<dbReference type="SUPFAM" id="SSF56672">
    <property type="entry name" value="DNA/RNA polymerases"/>
    <property type="match status" value="1"/>
</dbReference>
<dbReference type="InterPro" id="IPR000477">
    <property type="entry name" value="RT_dom"/>
</dbReference>
<feature type="domain" description="Reverse transcriptase" evidence="9">
    <location>
        <begin position="624"/>
        <end position="804"/>
    </location>
</feature>
<dbReference type="Pfam" id="PF00665">
    <property type="entry name" value="rve"/>
    <property type="match status" value="1"/>
</dbReference>
<feature type="compositionally biased region" description="Basic and acidic residues" evidence="8">
    <location>
        <begin position="323"/>
        <end position="348"/>
    </location>
</feature>
<protein>
    <submittedName>
        <fullName evidence="11">Gag-pol fusion protein</fullName>
    </submittedName>
</protein>
<dbReference type="Gene3D" id="3.30.70.270">
    <property type="match status" value="2"/>
</dbReference>
<dbReference type="CDD" id="cd09274">
    <property type="entry name" value="RNase_HI_RT_Ty3"/>
    <property type="match status" value="1"/>
</dbReference>
<feature type="region of interest" description="Disordered" evidence="8">
    <location>
        <begin position="240"/>
        <end position="259"/>
    </location>
</feature>
<feature type="region of interest" description="Disordered" evidence="8">
    <location>
        <begin position="169"/>
        <end position="203"/>
    </location>
</feature>
<dbReference type="InterPro" id="IPR043502">
    <property type="entry name" value="DNA/RNA_pol_sf"/>
</dbReference>
<organism evidence="11 12">
    <name type="scientific">Phytophthora megakarya</name>
    <dbReference type="NCBI Taxonomy" id="4795"/>
    <lineage>
        <taxon>Eukaryota</taxon>
        <taxon>Sar</taxon>
        <taxon>Stramenopiles</taxon>
        <taxon>Oomycota</taxon>
        <taxon>Peronosporomycetes</taxon>
        <taxon>Peronosporales</taxon>
        <taxon>Peronosporaceae</taxon>
        <taxon>Phytophthora</taxon>
    </lineage>
</organism>
<dbReference type="PANTHER" id="PTHR37984">
    <property type="entry name" value="PROTEIN CBG26694"/>
    <property type="match status" value="1"/>
</dbReference>
<dbReference type="Gene3D" id="3.10.10.10">
    <property type="entry name" value="HIV Type 1 Reverse Transcriptase, subunit A, domain 1"/>
    <property type="match status" value="1"/>
</dbReference>
<dbReference type="Gene3D" id="3.10.20.370">
    <property type="match status" value="1"/>
</dbReference>
<feature type="compositionally biased region" description="Basic residues" evidence="8">
    <location>
        <begin position="301"/>
        <end position="322"/>
    </location>
</feature>
<dbReference type="GO" id="GO:0008233">
    <property type="term" value="F:peptidase activity"/>
    <property type="evidence" value="ECO:0007669"/>
    <property type="project" value="UniProtKB-KW"/>
</dbReference>
<dbReference type="Gene3D" id="3.30.420.10">
    <property type="entry name" value="Ribonuclease H-like superfamily/Ribonuclease H"/>
    <property type="match status" value="1"/>
</dbReference>
<dbReference type="Pfam" id="PF17917">
    <property type="entry name" value="RT_RNaseH"/>
    <property type="match status" value="1"/>
</dbReference>
<evidence type="ECO:0000256" key="2">
    <source>
        <dbReference type="ARBA" id="ARBA00022679"/>
    </source>
</evidence>
<dbReference type="GO" id="GO:0003964">
    <property type="term" value="F:RNA-directed DNA polymerase activity"/>
    <property type="evidence" value="ECO:0007669"/>
    <property type="project" value="UniProtKB-KW"/>
</dbReference>
<dbReference type="EMBL" id="NBNE01003831">
    <property type="protein sequence ID" value="OWZ06759.1"/>
    <property type="molecule type" value="Genomic_DNA"/>
</dbReference>
<dbReference type="Gene3D" id="1.10.340.70">
    <property type="match status" value="1"/>
</dbReference>
<dbReference type="GO" id="GO:0006508">
    <property type="term" value="P:proteolysis"/>
    <property type="evidence" value="ECO:0007669"/>
    <property type="project" value="UniProtKB-KW"/>
</dbReference>
<dbReference type="InterPro" id="IPR036397">
    <property type="entry name" value="RNaseH_sf"/>
</dbReference>
<feature type="compositionally biased region" description="Low complexity" evidence="8">
    <location>
        <begin position="1780"/>
        <end position="1794"/>
    </location>
</feature>
<keyword evidence="7" id="KW-0695">RNA-directed DNA polymerase</keyword>
<feature type="region of interest" description="Disordered" evidence="8">
    <location>
        <begin position="1229"/>
        <end position="1318"/>
    </location>
</feature>
<dbReference type="InterPro" id="IPR041588">
    <property type="entry name" value="Integrase_H2C2"/>
</dbReference>
<feature type="compositionally biased region" description="Low complexity" evidence="8">
    <location>
        <begin position="1229"/>
        <end position="1246"/>
    </location>
</feature>
<keyword evidence="12" id="KW-1185">Reference proteome</keyword>
<keyword evidence="3" id="KW-0548">Nucleotidyltransferase</keyword>
<dbReference type="PANTHER" id="PTHR37984:SF5">
    <property type="entry name" value="PROTEIN NYNRIN-LIKE"/>
    <property type="match status" value="1"/>
</dbReference>
<gene>
    <name evidence="11" type="ORF">PHMEG_00020947</name>
</gene>
<feature type="compositionally biased region" description="Basic and acidic residues" evidence="8">
    <location>
        <begin position="187"/>
        <end position="197"/>
    </location>
</feature>
<feature type="compositionally biased region" description="Low complexity" evidence="8">
    <location>
        <begin position="1175"/>
        <end position="1185"/>
    </location>
</feature>
<dbReference type="InterPro" id="IPR050951">
    <property type="entry name" value="Retrovirus_Pol_polyprotein"/>
</dbReference>
<dbReference type="FunFam" id="3.30.70.270:FF:000020">
    <property type="entry name" value="Transposon Tf2-6 polyprotein-like Protein"/>
    <property type="match status" value="1"/>
</dbReference>
<evidence type="ECO:0000256" key="3">
    <source>
        <dbReference type="ARBA" id="ARBA00022695"/>
    </source>
</evidence>
<dbReference type="InterPro" id="IPR043128">
    <property type="entry name" value="Rev_trsase/Diguanyl_cyclase"/>
</dbReference>
<dbReference type="OrthoDB" id="115141at2759"/>
<dbReference type="GO" id="GO:0003676">
    <property type="term" value="F:nucleic acid binding"/>
    <property type="evidence" value="ECO:0007669"/>
    <property type="project" value="InterPro"/>
</dbReference>
<dbReference type="GO" id="GO:0004519">
    <property type="term" value="F:endonuclease activity"/>
    <property type="evidence" value="ECO:0007669"/>
    <property type="project" value="UniProtKB-KW"/>
</dbReference>
<keyword evidence="1" id="KW-0645">Protease</keyword>
<feature type="region of interest" description="Disordered" evidence="8">
    <location>
        <begin position="1780"/>
        <end position="1817"/>
    </location>
</feature>
<evidence type="ECO:0000256" key="5">
    <source>
        <dbReference type="ARBA" id="ARBA00022759"/>
    </source>
</evidence>
<dbReference type="FunFam" id="3.10.20.370:FF:000001">
    <property type="entry name" value="Retrovirus-related Pol polyprotein from transposon 17.6-like protein"/>
    <property type="match status" value="1"/>
</dbReference>
<dbReference type="Pfam" id="PF00078">
    <property type="entry name" value="RVT_1"/>
    <property type="match status" value="1"/>
</dbReference>
<dbReference type="SUPFAM" id="SSF53098">
    <property type="entry name" value="Ribonuclease H-like"/>
    <property type="match status" value="1"/>
</dbReference>
<evidence type="ECO:0000256" key="7">
    <source>
        <dbReference type="ARBA" id="ARBA00022918"/>
    </source>
</evidence>
<feature type="compositionally biased region" description="Basic and acidic residues" evidence="8">
    <location>
        <begin position="240"/>
        <end position="258"/>
    </location>
</feature>
<evidence type="ECO:0000256" key="8">
    <source>
        <dbReference type="SAM" id="MobiDB-lite"/>
    </source>
</evidence>
<dbReference type="InterPro" id="IPR001584">
    <property type="entry name" value="Integrase_cat-core"/>
</dbReference>
<accession>A0A225VP24</accession>
<dbReference type="InterPro" id="IPR012337">
    <property type="entry name" value="RNaseH-like_sf"/>
</dbReference>
<dbReference type="FunFam" id="3.10.10.10:FF:000007">
    <property type="entry name" value="Retrovirus-related Pol polyprotein from transposon 17.6-like Protein"/>
    <property type="match status" value="1"/>
</dbReference>
<dbReference type="PROSITE" id="PS50878">
    <property type="entry name" value="RT_POL"/>
    <property type="match status" value="1"/>
</dbReference>
<sequence>MTGTTGQMNVIPGVSGTGLPTALTGDWGDMAAAEAEREHVALFTNPPGVYNAYSGTWDTPPGHQWNGKYWYELKKMVRGSASVASSAIKADPKKPAQKQKAKRGEAVSSDSEQEEKPRKKLKAAVKQAVAEDMPLEQPMAVTTATEIRSEKNEMDAGLAVALEAATGEASTSTGGVQGGSVRVARSSTRDERNEVTRRMKAATTSRDAEKAACYVATLRPTMAAARFVRAEREQELAEYAARDQARDRRQAGEGEVKTDVSTAAIACTEMVTTTMTRAMITDAGEMNAKASGEDDLMSARPAKRRTQKADKRRRVKALAVRRRREERAEEAEHRRVADERQARRRQDADAATATLVAKRQQGIEQEVRSGGAARVSLVQHERRVNGEIPGVGRSGAHAVMDFNTNEVRYNEEGRAVVIPFRTYDKKGGATVAAVRMARRTQLDKCTVTPVQVAVTAEDGERGIFVPTKQLGAVMLATTVAEARNGTAWVPAINSSPDEVRLPSKRELGTWIPLDEDMKVLEMNGALQQEKLTAWLNGLDEDDTPLVNEHEMNIGSEERADRALIKRLLQVYREVVADSGDCPPATTLDVEHHIDTGDTAPIMMKRRRMAQTENVVAEDNVRKMLAAGVIEEANGAWGFPVVLVRKKDGEVRFCVDYRALNAVTKKDVYPLPRIDETLEALGGALLFTTLDLRSGYWQIRVADVDKDKTAFTTRSGLYRFVRMPFGLSNAPSTFQRMMNSVLRGLTWSTCLVYLDDIIVFTRGGIERHVLELAVVLERLSAAGLTLKLKKCVFATKSLEYLGHELGCDGVRPLERLATAVRDFPRPTNTKEVKRFVHLAGYYRRFIQNFGSLMAPMTKLLRKSTEWEWAADQEAAFTKVKEILTTRPLLVYPNFTKRFRLETDASKAGLGACLMQDCGDGWKPVAYASKVISPTEANYGITELECAAVVWAIKLFRPYLYGRLFTIVTDHAALRWLMTSPNLTGKLHRWALALQEFEFDVKYRPGSSNSVADALSRAPVAASVRAAVGRRRRSRERTATRLAATDPVNESYTVTGTTAASTNKGNAETGRASTTAAISTTGATSMTGATCTMQSDVGRILKENETTVRAVLSDMVKAVEEGTVPNDEQLQKPTVRDTRRPRTQRRTAGTAIPAGERPMTRAAKRRDEEQRRREAEVAAVATDATTQPQSGASDMEMTDQEGGSQRAAARYGEEPHATTNTVTTQVMVSSAEVPAETNPVPAVPTTTNSKAMRKKSKRVTWASEVTNTERKTASRMPTNRGVATGPSRRPASKPRRVVHRDDVGANQPMDGDDEQRDERRRVQEELEVGELRRQREQEPTLQLTDAEITSAQQRSRLVQRLLTAGAHKGMTVEKAYGLVVIKTSRGRRVVLPPELWATVFKENHDSIWAGHLRATHTHARIAHVFWWPGLQREVRRWVAGCQECGSRKARPREVVPPLRSLRGGAVGDRWALDVAGPLPASDGGQRYVLAAVEYVTRYAVAAAVTQHTAESVARFLMKHVVLRFGPFRELLTDGAPELTGYAIEKLVTLLQAEQTTPVPYRPQMIGLVERFHRTWKDLVAMYMHNDTQNDWDSWVDWAVYAYNSGRHSTVELSPNELMMGRRLRMPNELLRGTELTEVSGLSAYHKELLATMKSTHECAERARRKEQERQAKYYNRRNVRNKKSFKKGDRVWMYRPPRGAKATKFVHAWIGPMKIVDEVGYENYLIEREDGENHEQIIAHVSFLITYHYPATLLQRTADDIAAQLEHEAQSDEQAGVAPARTIAGAASTPGATTPARRSTKRRRAAVASEDAKRQQDTGMVKLRRRRRRNAAGHYVLEYELRPVCDGRSADGDGERRWVSVREYDAVFEAGKVVEDLEYGEGV</sequence>
<name>A0A225VP24_9STRA</name>
<keyword evidence="2" id="KW-0808">Transferase</keyword>
<feature type="compositionally biased region" description="Basic and acidic residues" evidence="8">
    <location>
        <begin position="1163"/>
        <end position="1174"/>
    </location>
</feature>
<feature type="region of interest" description="Disordered" evidence="8">
    <location>
        <begin position="85"/>
        <end position="121"/>
    </location>
</feature>
<dbReference type="PROSITE" id="PS50994">
    <property type="entry name" value="INTEGRASE"/>
    <property type="match status" value="1"/>
</dbReference>
<evidence type="ECO:0000256" key="4">
    <source>
        <dbReference type="ARBA" id="ARBA00022722"/>
    </source>
</evidence>
<dbReference type="InterPro" id="IPR041373">
    <property type="entry name" value="RT_RNaseH"/>
</dbReference>
<evidence type="ECO:0000259" key="10">
    <source>
        <dbReference type="PROSITE" id="PS50994"/>
    </source>
</evidence>
<keyword evidence="5" id="KW-0255">Endonuclease</keyword>